<evidence type="ECO:0000313" key="2">
    <source>
        <dbReference type="EMBL" id="GAA3982495.1"/>
    </source>
</evidence>
<comment type="caution">
    <text evidence="2">The sequence shown here is derived from an EMBL/GenBank/DDBJ whole genome shotgun (WGS) entry which is preliminary data.</text>
</comment>
<dbReference type="RefSeq" id="WP_259093903.1">
    <property type="nucleotide sequence ID" value="NZ_BAAAZC010000026.1"/>
</dbReference>
<evidence type="ECO:0000313" key="3">
    <source>
        <dbReference type="Proteomes" id="UP001500742"/>
    </source>
</evidence>
<feature type="domain" description="Aminoglycoside phosphotransferase" evidence="1">
    <location>
        <begin position="28"/>
        <end position="241"/>
    </location>
</feature>
<protein>
    <submittedName>
        <fullName evidence="2">Phosphotransferase family protein</fullName>
    </submittedName>
</protein>
<reference evidence="3" key="1">
    <citation type="journal article" date="2019" name="Int. J. Syst. Evol. Microbiol.">
        <title>The Global Catalogue of Microorganisms (GCM) 10K type strain sequencing project: providing services to taxonomists for standard genome sequencing and annotation.</title>
        <authorList>
            <consortium name="The Broad Institute Genomics Platform"/>
            <consortium name="The Broad Institute Genome Sequencing Center for Infectious Disease"/>
            <person name="Wu L."/>
            <person name="Ma J."/>
        </authorList>
    </citation>
    <scope>NUCLEOTIDE SEQUENCE [LARGE SCALE GENOMIC DNA]</scope>
    <source>
        <strain evidence="3">JCM 16601</strain>
    </source>
</reference>
<gene>
    <name evidence="2" type="ORF">GCM10022210_37520</name>
</gene>
<dbReference type="SUPFAM" id="SSF56112">
    <property type="entry name" value="Protein kinase-like (PK-like)"/>
    <property type="match status" value="1"/>
</dbReference>
<accession>A0ABP7QH60</accession>
<dbReference type="PANTHER" id="PTHR40086:SF1">
    <property type="entry name" value="CELL CYCLE REGULATOR CCRZ"/>
    <property type="match status" value="1"/>
</dbReference>
<evidence type="ECO:0000259" key="1">
    <source>
        <dbReference type="Pfam" id="PF01636"/>
    </source>
</evidence>
<name>A0ABP7QH60_9SPHI</name>
<keyword evidence="3" id="KW-1185">Reference proteome</keyword>
<sequence length="330" mass="37983">MIPENKKKAVAHALQSTFGVNEFDEIHELTAGLSSALVFKIIIDSKPYLLRIITRTDAMADPTHEYICMKAAAETGIAPKVWYANVDERISIIDFVEAKPFPITEAKVKMPDLLKRLHTLPPFPFRINYLDKMDEFVARFREAKMIPGKLATGIFDAYAKIKEVYPRDSHDWVACHNDLKPENTLFDGERVWLVDWEAAFLNDPYLDLAISASFIVGNDAEERDYLKVYFGKEADNYQHARFFLMRQLLHLFYTVVFMQLGKAPDKPLDFNIPLPGFREYHDLIWAGNVSLANADNKLLYAHVHMEQLRRNLRLKRFEDSLLIVSKGAEG</sequence>
<dbReference type="InterPro" id="IPR052077">
    <property type="entry name" value="CcrZ_PhaseVar_Mediator"/>
</dbReference>
<organism evidence="2 3">
    <name type="scientific">Mucilaginibacter dorajii</name>
    <dbReference type="NCBI Taxonomy" id="692994"/>
    <lineage>
        <taxon>Bacteria</taxon>
        <taxon>Pseudomonadati</taxon>
        <taxon>Bacteroidota</taxon>
        <taxon>Sphingobacteriia</taxon>
        <taxon>Sphingobacteriales</taxon>
        <taxon>Sphingobacteriaceae</taxon>
        <taxon>Mucilaginibacter</taxon>
    </lineage>
</organism>
<dbReference type="Proteomes" id="UP001500742">
    <property type="component" value="Unassembled WGS sequence"/>
</dbReference>
<dbReference type="Pfam" id="PF01636">
    <property type="entry name" value="APH"/>
    <property type="match status" value="1"/>
</dbReference>
<dbReference type="InterPro" id="IPR002575">
    <property type="entry name" value="Aminoglycoside_PTrfase"/>
</dbReference>
<dbReference type="Gene3D" id="3.30.200.20">
    <property type="entry name" value="Phosphorylase Kinase, domain 1"/>
    <property type="match status" value="1"/>
</dbReference>
<dbReference type="PANTHER" id="PTHR40086">
    <property type="entry name" value="PHOSPHOTRANSFERASE YTMP-RELATED"/>
    <property type="match status" value="1"/>
</dbReference>
<dbReference type="Gene3D" id="3.90.1200.10">
    <property type="match status" value="1"/>
</dbReference>
<dbReference type="EMBL" id="BAAAZC010000026">
    <property type="protein sequence ID" value="GAA3982495.1"/>
    <property type="molecule type" value="Genomic_DNA"/>
</dbReference>
<proteinExistence type="predicted"/>
<dbReference type="InterPro" id="IPR011009">
    <property type="entry name" value="Kinase-like_dom_sf"/>
</dbReference>